<dbReference type="EMBL" id="AMQS01000043">
    <property type="protein sequence ID" value="EKF50465.1"/>
    <property type="molecule type" value="Genomic_DNA"/>
</dbReference>
<protein>
    <recommendedName>
        <fullName evidence="1">EAL domain-containing protein</fullName>
    </recommendedName>
</protein>
<dbReference type="PATRIC" id="fig|1231377.3.peg.2169"/>
<dbReference type="RefSeq" id="WP_003136836.1">
    <property type="nucleotide sequence ID" value="NZ_AMQS01000043.1"/>
</dbReference>
<dbReference type="eggNOG" id="COG2200">
    <property type="taxonomic scope" value="Bacteria"/>
</dbReference>
<evidence type="ECO:0000313" key="2">
    <source>
        <dbReference type="EMBL" id="EKF50465.1"/>
    </source>
</evidence>
<dbReference type="PROSITE" id="PS50883">
    <property type="entry name" value="EAL"/>
    <property type="match status" value="1"/>
</dbReference>
<accession>K2PG94</accession>
<name>K2PG94_9LACT</name>
<sequence>MELSKEINKLCYFRQKITKENQEGEEYELLLRYKDGDNYYFPQAIFDEITANEESHDLYIRHIEKLLHEKLLKDSNTYTINFDYQELNYPETLRFLTNFEFKDRLKIEVTENFLPNPEIEFDERKFISILMELQKLGYELALDDFLTGINTYEFLFKLWEVISRVKISVLKFKKFLNNDELEVFLMSIAESISFLEKEIVIEAVENEKLLSQFPSEWYQQTFYYDKPHLF</sequence>
<dbReference type="Proteomes" id="UP000006787">
    <property type="component" value="Unassembled WGS sequence"/>
</dbReference>
<reference evidence="2 3" key="1">
    <citation type="journal article" date="2012" name="J. Bacteriol.">
        <title>Genome Sequence of the Bacteriocin-Producing Strain Lactococcus garvieae DCC43.</title>
        <authorList>
            <person name="Gabrielsen C."/>
            <person name="Brede D.A."/>
            <person name="Hernandez P.E."/>
            <person name="Nes I.F."/>
            <person name="Diep D.B."/>
        </authorList>
    </citation>
    <scope>NUCLEOTIDE SEQUENCE [LARGE SCALE GENOMIC DNA]</scope>
    <source>
        <strain evidence="2 3">DCC43</strain>
    </source>
</reference>
<proteinExistence type="predicted"/>
<dbReference type="InterPro" id="IPR001633">
    <property type="entry name" value="EAL_dom"/>
</dbReference>
<comment type="caution">
    <text evidence="2">The sequence shown here is derived from an EMBL/GenBank/DDBJ whole genome shotgun (WGS) entry which is preliminary data.</text>
</comment>
<evidence type="ECO:0000259" key="1">
    <source>
        <dbReference type="PROSITE" id="PS50883"/>
    </source>
</evidence>
<dbReference type="Gene3D" id="3.20.20.450">
    <property type="entry name" value="EAL domain"/>
    <property type="match status" value="1"/>
</dbReference>
<organism evidence="2 3">
    <name type="scientific">Lactococcus garvieae DCC43</name>
    <dbReference type="NCBI Taxonomy" id="1231377"/>
    <lineage>
        <taxon>Bacteria</taxon>
        <taxon>Bacillati</taxon>
        <taxon>Bacillota</taxon>
        <taxon>Bacilli</taxon>
        <taxon>Lactobacillales</taxon>
        <taxon>Streptococcaceae</taxon>
        <taxon>Lactococcus</taxon>
    </lineage>
</organism>
<dbReference type="InterPro" id="IPR035919">
    <property type="entry name" value="EAL_sf"/>
</dbReference>
<feature type="domain" description="EAL" evidence="1">
    <location>
        <begin position="1"/>
        <end position="230"/>
    </location>
</feature>
<evidence type="ECO:0000313" key="3">
    <source>
        <dbReference type="Proteomes" id="UP000006787"/>
    </source>
</evidence>
<gene>
    <name evidence="2" type="ORF">C426_2187</name>
</gene>
<dbReference type="SUPFAM" id="SSF141868">
    <property type="entry name" value="EAL domain-like"/>
    <property type="match status" value="1"/>
</dbReference>
<dbReference type="AlphaFoldDB" id="K2PG94"/>
<dbReference type="Pfam" id="PF00563">
    <property type="entry name" value="EAL"/>
    <property type="match status" value="1"/>
</dbReference>